<dbReference type="Proteomes" id="UP000624244">
    <property type="component" value="Unassembled WGS sequence"/>
</dbReference>
<organism evidence="1 2">
    <name type="scientific">Cochliobolus sativus</name>
    <name type="common">Common root rot and spot blotch fungus</name>
    <name type="synonym">Bipolaris sorokiniana</name>
    <dbReference type="NCBI Taxonomy" id="45130"/>
    <lineage>
        <taxon>Eukaryota</taxon>
        <taxon>Fungi</taxon>
        <taxon>Dikarya</taxon>
        <taxon>Ascomycota</taxon>
        <taxon>Pezizomycotina</taxon>
        <taxon>Dothideomycetes</taxon>
        <taxon>Pleosporomycetidae</taxon>
        <taxon>Pleosporales</taxon>
        <taxon>Pleosporineae</taxon>
        <taxon>Pleosporaceae</taxon>
        <taxon>Bipolaris</taxon>
    </lineage>
</organism>
<evidence type="ECO:0000313" key="1">
    <source>
        <dbReference type="EMBL" id="KAF5848337.1"/>
    </source>
</evidence>
<protein>
    <submittedName>
        <fullName evidence="1">Uncharacterized protein</fullName>
    </submittedName>
</protein>
<proteinExistence type="predicted"/>
<gene>
    <name evidence="1" type="ORF">GGP41_005697</name>
</gene>
<accession>A0A8H5ZFI2</accession>
<reference evidence="1" key="1">
    <citation type="submission" date="2019-11" db="EMBL/GenBank/DDBJ databases">
        <title>Bipolaris sorokiniana Genome sequencing.</title>
        <authorList>
            <person name="Wang H."/>
        </authorList>
    </citation>
    <scope>NUCLEOTIDE SEQUENCE</scope>
</reference>
<comment type="caution">
    <text evidence="1">The sequence shown here is derived from an EMBL/GenBank/DDBJ whole genome shotgun (WGS) entry which is preliminary data.</text>
</comment>
<evidence type="ECO:0000313" key="2">
    <source>
        <dbReference type="Proteomes" id="UP000624244"/>
    </source>
</evidence>
<name>A0A8H5ZFI2_COCSA</name>
<sequence length="189" mass="20685">MASRDGCLSVSTMSLTGRAGRRHCKNAARHGTHTLDVGRGWARPWRASAACFASPCHIDTTNVNENKPIPPAPWSTARSDDHAAHTTVCSPNLCARTLTLLDYQRPRNSGVSVVSCSPRPDTAPDDKHMHCIGFCFEKHSCQHRPASAPPRVHEPVRHVAPHSYLPTLSPLLTLLTLQPTHTDPDRVTI</sequence>
<dbReference type="AlphaFoldDB" id="A0A8H5ZFI2"/>
<dbReference type="EMBL" id="WNKQ01000011">
    <property type="protein sequence ID" value="KAF5848337.1"/>
    <property type="molecule type" value="Genomic_DNA"/>
</dbReference>